<dbReference type="Gene3D" id="3.40.390.10">
    <property type="entry name" value="Collagenase (Catalytic Domain)"/>
    <property type="match status" value="1"/>
</dbReference>
<dbReference type="InterPro" id="IPR043708">
    <property type="entry name" value="DUF5648"/>
</dbReference>
<dbReference type="SUPFAM" id="SSF55486">
    <property type="entry name" value="Metalloproteases ('zincins'), catalytic domain"/>
    <property type="match status" value="1"/>
</dbReference>
<dbReference type="Proteomes" id="UP000664480">
    <property type="component" value="Unassembled WGS sequence"/>
</dbReference>
<organism evidence="2 3">
    <name type="scientific">Algoriphagus pacificus</name>
    <dbReference type="NCBI Taxonomy" id="2811234"/>
    <lineage>
        <taxon>Bacteria</taxon>
        <taxon>Pseudomonadati</taxon>
        <taxon>Bacteroidota</taxon>
        <taxon>Cytophagia</taxon>
        <taxon>Cytophagales</taxon>
        <taxon>Cyclobacteriaceae</taxon>
        <taxon>Algoriphagus</taxon>
    </lineage>
</organism>
<dbReference type="EMBL" id="JAFKCU010000001">
    <property type="protein sequence ID" value="MBN7814219.1"/>
    <property type="molecule type" value="Genomic_DNA"/>
</dbReference>
<name>A0ABS3CAT0_9BACT</name>
<keyword evidence="3" id="KW-1185">Reference proteome</keyword>
<dbReference type="RefSeq" id="WP_206584876.1">
    <property type="nucleotide sequence ID" value="NZ_JAFKCU010000001.1"/>
</dbReference>
<accession>A0ABS3CAT0</accession>
<dbReference type="Pfam" id="PF18885">
    <property type="entry name" value="DUF5648"/>
    <property type="match status" value="1"/>
</dbReference>
<dbReference type="InterPro" id="IPR024079">
    <property type="entry name" value="MetalloPept_cat_dom_sf"/>
</dbReference>
<protein>
    <recommendedName>
        <fullName evidence="1">DUF5648 domain-containing protein</fullName>
    </recommendedName>
</protein>
<comment type="caution">
    <text evidence="2">The sequence shown here is derived from an EMBL/GenBank/DDBJ whole genome shotgun (WGS) entry which is preliminary data.</text>
</comment>
<feature type="domain" description="DUF5648" evidence="1">
    <location>
        <begin position="347"/>
        <end position="404"/>
    </location>
</feature>
<gene>
    <name evidence="2" type="ORF">J0A69_02210</name>
</gene>
<evidence type="ECO:0000313" key="2">
    <source>
        <dbReference type="EMBL" id="MBN7814219.1"/>
    </source>
</evidence>
<dbReference type="PROSITE" id="PS51257">
    <property type="entry name" value="PROKAR_LIPOPROTEIN"/>
    <property type="match status" value="1"/>
</dbReference>
<reference evidence="2 3" key="1">
    <citation type="submission" date="2021-03" db="EMBL/GenBank/DDBJ databases">
        <title>novel species isolated from a fishpond in China.</title>
        <authorList>
            <person name="Lu H."/>
            <person name="Cai Z."/>
        </authorList>
    </citation>
    <scope>NUCLEOTIDE SEQUENCE [LARGE SCALE GENOMIC DNA]</scope>
    <source>
        <strain evidence="2 3">YJ13C</strain>
    </source>
</reference>
<proteinExistence type="predicted"/>
<evidence type="ECO:0000259" key="1">
    <source>
        <dbReference type="Pfam" id="PF18885"/>
    </source>
</evidence>
<evidence type="ECO:0000313" key="3">
    <source>
        <dbReference type="Proteomes" id="UP000664480"/>
    </source>
</evidence>
<sequence>MRNLLRIMPFLILSVLGCQEVENPSIIQKPQEQTQNKIHENFIEYLKLSGYKNIEKLKIDEFEDKFIVSNEIQFKKVDVLKELDLLKNSKTYLWRRSDFTPTTPFQKRVIPYRFNSRVSSSFKDKIIDAFNTWNSIRNFNINFFYDPTGSISGSYVDIDYDNYISGFNVGQPNSFNDFGLIYDFSPSTLNSYSTSKQKWLFVHMIGHLIGLRHEDDSNLTWVDLVPGTFEIESYTMYKYSIDDYDNGPGVPDWAGFYYTDLLGVRYLWPHDTSEKPLYSYTSNTTGWGNWTTNWDTYQYGTTQYGYWGVTGYIFTSVKSGTIPLYRYTHSTGTPYISTNPSLHITYPSFTKNNTLGYVYSSSGSNRIPVYEWYNPNIGYYFTTNTNDNYVQSSGWIGGGIAFYTLSLI</sequence>